<proteinExistence type="predicted"/>
<protein>
    <submittedName>
        <fullName evidence="5">Dehydrogenase</fullName>
    </submittedName>
</protein>
<evidence type="ECO:0000256" key="1">
    <source>
        <dbReference type="SAM" id="MobiDB-lite"/>
    </source>
</evidence>
<evidence type="ECO:0000313" key="5">
    <source>
        <dbReference type="EMBL" id="ART80647.1"/>
    </source>
</evidence>
<dbReference type="Pfam" id="PF04536">
    <property type="entry name" value="TPM_phosphatase"/>
    <property type="match status" value="1"/>
</dbReference>
<feature type="chain" id="PRO_5012101151" evidence="3">
    <location>
        <begin position="30"/>
        <end position="290"/>
    </location>
</feature>
<feature type="transmembrane region" description="Helical" evidence="2">
    <location>
        <begin position="209"/>
        <end position="234"/>
    </location>
</feature>
<keyword evidence="2" id="KW-0812">Transmembrane</keyword>
<dbReference type="PANTHER" id="PTHR30373">
    <property type="entry name" value="UPF0603 PROTEIN YGCG"/>
    <property type="match status" value="1"/>
</dbReference>
<evidence type="ECO:0000256" key="2">
    <source>
        <dbReference type="SAM" id="Phobius"/>
    </source>
</evidence>
<dbReference type="RefSeq" id="WP_086964516.1">
    <property type="nucleotide sequence ID" value="NZ_CP021376.1"/>
</dbReference>
<organism evidence="5 6">
    <name type="scientific">Oceanisphaera avium</name>
    <dbReference type="NCBI Taxonomy" id="1903694"/>
    <lineage>
        <taxon>Bacteria</taxon>
        <taxon>Pseudomonadati</taxon>
        <taxon>Pseudomonadota</taxon>
        <taxon>Gammaproteobacteria</taxon>
        <taxon>Aeromonadales</taxon>
        <taxon>Aeromonadaceae</taxon>
        <taxon>Oceanisphaera</taxon>
    </lineage>
</organism>
<keyword evidence="3" id="KW-0732">Signal</keyword>
<dbReference type="Gene3D" id="3.10.310.50">
    <property type="match status" value="1"/>
</dbReference>
<evidence type="ECO:0000313" key="6">
    <source>
        <dbReference type="Proteomes" id="UP000243793"/>
    </source>
</evidence>
<feature type="region of interest" description="Disordered" evidence="1">
    <location>
        <begin position="257"/>
        <end position="290"/>
    </location>
</feature>
<name>A0A1Y0D0I7_9GAMM</name>
<dbReference type="Proteomes" id="UP000243793">
    <property type="component" value="Chromosome"/>
</dbReference>
<dbReference type="InterPro" id="IPR007621">
    <property type="entry name" value="TPM_dom"/>
</dbReference>
<keyword evidence="2" id="KW-1133">Transmembrane helix</keyword>
<dbReference type="EMBL" id="CP021376">
    <property type="protein sequence ID" value="ART80647.1"/>
    <property type="molecule type" value="Genomic_DNA"/>
</dbReference>
<dbReference type="OrthoDB" id="9810918at2"/>
<dbReference type="PANTHER" id="PTHR30373:SF2">
    <property type="entry name" value="UPF0603 PROTEIN YGCG"/>
    <property type="match status" value="1"/>
</dbReference>
<reference evidence="6" key="1">
    <citation type="submission" date="2017-05" db="EMBL/GenBank/DDBJ databases">
        <authorList>
            <person name="Sung H."/>
        </authorList>
    </citation>
    <scope>NUCLEOTIDE SEQUENCE [LARGE SCALE GENOMIC DNA]</scope>
    <source>
        <strain evidence="6">AMac2203</strain>
    </source>
</reference>
<keyword evidence="2" id="KW-0472">Membrane</keyword>
<keyword evidence="6" id="KW-1185">Reference proteome</keyword>
<sequence>MAHPIKSKPSAILGMALMLLLMLAWPVTAAPLALPKLDNWVVDTTHTFSKAQHSALAQQLSAFEQNKGAQIFVLVVPTTGEEDIAQYSRRVYDQWQLGREKIDDGVLLLVAKQDRRLRIEVGYGLEGAITDLQAGRIINEFITPYFKKDDYVGGIQEGVKKIMALVAGEPLPPPASQSSSEQGSWSMLLPLAIFAVVLPPLASAVTIGLFTFFIFGSLILALFAAAVAFVLSLVGKVFGAGGRGNSARASRRGAFLGGLGSTRGRRGGGGGGFGGGGGGRSGGGGASGGW</sequence>
<evidence type="ECO:0000256" key="3">
    <source>
        <dbReference type="SAM" id="SignalP"/>
    </source>
</evidence>
<dbReference type="KEGG" id="ocm:CBP12_11240"/>
<feature type="signal peptide" evidence="3">
    <location>
        <begin position="1"/>
        <end position="29"/>
    </location>
</feature>
<evidence type="ECO:0000259" key="4">
    <source>
        <dbReference type="Pfam" id="PF04536"/>
    </source>
</evidence>
<gene>
    <name evidence="5" type="ORF">CBP12_11240</name>
</gene>
<accession>A0A1Y0D0I7</accession>
<dbReference type="AlphaFoldDB" id="A0A1Y0D0I7"/>
<feature type="transmembrane region" description="Helical" evidence="2">
    <location>
        <begin position="183"/>
        <end position="202"/>
    </location>
</feature>
<feature type="domain" description="TPM" evidence="4">
    <location>
        <begin position="41"/>
        <end position="164"/>
    </location>
</feature>